<keyword evidence="8 11" id="KW-0472">Membrane</keyword>
<name>A0A940MZP5_9PROT</name>
<evidence type="ECO:0000256" key="6">
    <source>
        <dbReference type="ARBA" id="ARBA00023053"/>
    </source>
</evidence>
<comment type="caution">
    <text evidence="13">The sequence shown here is derived from an EMBL/GenBank/DDBJ whole genome shotgun (WGS) entry which is preliminary data.</text>
</comment>
<feature type="transmembrane region" description="Helical" evidence="11">
    <location>
        <begin position="113"/>
        <end position="131"/>
    </location>
</feature>
<dbReference type="InterPro" id="IPR018422">
    <property type="entry name" value="Cation/H_exchanger_CPA1"/>
</dbReference>
<dbReference type="GO" id="GO:0015385">
    <property type="term" value="F:sodium:proton antiporter activity"/>
    <property type="evidence" value="ECO:0007669"/>
    <property type="project" value="InterPro"/>
</dbReference>
<keyword evidence="4 11" id="KW-0812">Transmembrane</keyword>
<keyword evidence="7" id="KW-0406">Ion transport</keyword>
<dbReference type="GO" id="GO:0015386">
    <property type="term" value="F:potassium:proton antiporter activity"/>
    <property type="evidence" value="ECO:0007669"/>
    <property type="project" value="TreeGrafter"/>
</dbReference>
<keyword evidence="9" id="KW-0739">Sodium transport</keyword>
<evidence type="ECO:0000259" key="12">
    <source>
        <dbReference type="Pfam" id="PF00999"/>
    </source>
</evidence>
<keyword evidence="2" id="KW-0813">Transport</keyword>
<feature type="transmembrane region" description="Helical" evidence="11">
    <location>
        <begin position="350"/>
        <end position="375"/>
    </location>
</feature>
<evidence type="ECO:0000256" key="4">
    <source>
        <dbReference type="ARBA" id="ARBA00022692"/>
    </source>
</evidence>
<accession>A0A940MZP5</accession>
<feature type="transmembrane region" description="Helical" evidence="11">
    <location>
        <begin position="273"/>
        <end position="293"/>
    </location>
</feature>
<organism evidence="13 14">
    <name type="scientific">Roseomonas indoligenes</name>
    <dbReference type="NCBI Taxonomy" id="2820811"/>
    <lineage>
        <taxon>Bacteria</taxon>
        <taxon>Pseudomonadati</taxon>
        <taxon>Pseudomonadota</taxon>
        <taxon>Alphaproteobacteria</taxon>
        <taxon>Acetobacterales</taxon>
        <taxon>Roseomonadaceae</taxon>
        <taxon>Roseomonas</taxon>
    </lineage>
</organism>
<comment type="subcellular location">
    <subcellularLocation>
        <location evidence="1">Cell membrane</location>
        <topology evidence="1">Multi-pass membrane protein</topology>
    </subcellularLocation>
</comment>
<dbReference type="PANTHER" id="PTHR10110:SF86">
    <property type="entry name" value="SODIUM_HYDROGEN EXCHANGER 7"/>
    <property type="match status" value="1"/>
</dbReference>
<keyword evidence="5 11" id="KW-1133">Transmembrane helix</keyword>
<feature type="transmembrane region" description="Helical" evidence="11">
    <location>
        <begin position="181"/>
        <end position="205"/>
    </location>
</feature>
<evidence type="ECO:0000256" key="9">
    <source>
        <dbReference type="ARBA" id="ARBA00023201"/>
    </source>
</evidence>
<feature type="transmembrane region" description="Helical" evidence="11">
    <location>
        <begin position="305"/>
        <end position="329"/>
    </location>
</feature>
<dbReference type="Pfam" id="PF00999">
    <property type="entry name" value="Na_H_Exchanger"/>
    <property type="match status" value="1"/>
</dbReference>
<gene>
    <name evidence="13" type="ORF">J5Y10_20400</name>
</gene>
<sequence length="499" mass="50490">MGAVEFVALLLAGIGPLLALSHLLGVPATVVLFGTGLAVGFLPGDVPVKVDPDLAIWLFLPPVIYAAAVRITPHLLRHALLPGVAVGGGLALATVLGVAAAVHFLLLPGLPPAAALVLGVVAALFDTRLFQEVKGVPRVPRALADALKAREMASRVVALTALAIIASSVREGAPPGIGEGALHVAWALLGGSAVGLGIGRAVLWLRDRAGPAPVEIAVSLATPYLGALAARSLGLSLAVTVIAAALAVSAARVDTRTGEARSSAEARISGMAFWEEASLLVSSILFLLAGLAVPDALGDLGGWSPATAVAAAAGILLLVLLLSWLGSALSTRLPPVREALAGEDTAGRAAAAGVMAWASTRSVLGLVVVLSVPTAWPDGTPVVERGLLLVVAALVVLGSVGVQGFTLRRAIRAAALQGSGDAKGEEARARGAATEARERATGEDDAHSEGIAAERRVLVEMREGDEIGDETLHNLLREGDLRKRAAEGDAEPGAAPPRP</sequence>
<feature type="compositionally biased region" description="Basic and acidic residues" evidence="10">
    <location>
        <begin position="422"/>
        <end position="487"/>
    </location>
</feature>
<evidence type="ECO:0000256" key="3">
    <source>
        <dbReference type="ARBA" id="ARBA00022475"/>
    </source>
</evidence>
<dbReference type="InterPro" id="IPR006153">
    <property type="entry name" value="Cation/H_exchanger_TM"/>
</dbReference>
<dbReference type="AlphaFoldDB" id="A0A940MZP5"/>
<evidence type="ECO:0000313" key="14">
    <source>
        <dbReference type="Proteomes" id="UP000677537"/>
    </source>
</evidence>
<feature type="region of interest" description="Disordered" evidence="10">
    <location>
        <begin position="422"/>
        <end position="499"/>
    </location>
</feature>
<evidence type="ECO:0000256" key="7">
    <source>
        <dbReference type="ARBA" id="ARBA00023065"/>
    </source>
</evidence>
<evidence type="ECO:0000256" key="5">
    <source>
        <dbReference type="ARBA" id="ARBA00022989"/>
    </source>
</evidence>
<evidence type="ECO:0000313" key="13">
    <source>
        <dbReference type="EMBL" id="MBP0495156.1"/>
    </source>
</evidence>
<dbReference type="EMBL" id="JAGIZA010000014">
    <property type="protein sequence ID" value="MBP0495156.1"/>
    <property type="molecule type" value="Genomic_DNA"/>
</dbReference>
<keyword evidence="6" id="KW-0915">Sodium</keyword>
<keyword evidence="14" id="KW-1185">Reference proteome</keyword>
<dbReference type="GO" id="GO:0005886">
    <property type="term" value="C:plasma membrane"/>
    <property type="evidence" value="ECO:0007669"/>
    <property type="project" value="UniProtKB-SubCell"/>
</dbReference>
<dbReference type="Proteomes" id="UP000677537">
    <property type="component" value="Unassembled WGS sequence"/>
</dbReference>
<dbReference type="GO" id="GO:0051453">
    <property type="term" value="P:regulation of intracellular pH"/>
    <property type="evidence" value="ECO:0007669"/>
    <property type="project" value="TreeGrafter"/>
</dbReference>
<dbReference type="PANTHER" id="PTHR10110">
    <property type="entry name" value="SODIUM/HYDROGEN EXCHANGER"/>
    <property type="match status" value="1"/>
</dbReference>
<evidence type="ECO:0000256" key="11">
    <source>
        <dbReference type="SAM" id="Phobius"/>
    </source>
</evidence>
<evidence type="ECO:0000256" key="1">
    <source>
        <dbReference type="ARBA" id="ARBA00004651"/>
    </source>
</evidence>
<feature type="transmembrane region" description="Helical" evidence="11">
    <location>
        <begin position="54"/>
        <end position="72"/>
    </location>
</feature>
<evidence type="ECO:0000256" key="10">
    <source>
        <dbReference type="SAM" id="MobiDB-lite"/>
    </source>
</evidence>
<keyword evidence="3" id="KW-1003">Cell membrane</keyword>
<protein>
    <submittedName>
        <fullName evidence="13">Cation:proton antiporter</fullName>
    </submittedName>
</protein>
<dbReference type="GO" id="GO:0098719">
    <property type="term" value="P:sodium ion import across plasma membrane"/>
    <property type="evidence" value="ECO:0007669"/>
    <property type="project" value="TreeGrafter"/>
</dbReference>
<feature type="transmembrane region" description="Helical" evidence="11">
    <location>
        <begin position="84"/>
        <end position="107"/>
    </location>
</feature>
<proteinExistence type="predicted"/>
<feature type="transmembrane region" description="Helical" evidence="11">
    <location>
        <begin position="235"/>
        <end position="253"/>
    </location>
</feature>
<evidence type="ECO:0000256" key="2">
    <source>
        <dbReference type="ARBA" id="ARBA00022448"/>
    </source>
</evidence>
<dbReference type="RefSeq" id="WP_209375949.1">
    <property type="nucleotide sequence ID" value="NZ_JAGIZA010000014.1"/>
</dbReference>
<feature type="transmembrane region" description="Helical" evidence="11">
    <location>
        <begin position="387"/>
        <end position="407"/>
    </location>
</feature>
<reference evidence="13" key="1">
    <citation type="submission" date="2021-03" db="EMBL/GenBank/DDBJ databases">
        <authorList>
            <person name="So Y."/>
        </authorList>
    </citation>
    <scope>NUCLEOTIDE SEQUENCE</scope>
    <source>
        <strain evidence="13">SG15</strain>
    </source>
</reference>
<evidence type="ECO:0000256" key="8">
    <source>
        <dbReference type="ARBA" id="ARBA00023136"/>
    </source>
</evidence>
<feature type="domain" description="Cation/H+ exchanger transmembrane" evidence="12">
    <location>
        <begin position="11"/>
        <end position="409"/>
    </location>
</feature>